<dbReference type="RefSeq" id="WP_055061744.1">
    <property type="nucleotide sequence ID" value="NZ_CVRQ01000018.1"/>
</dbReference>
<dbReference type="GO" id="GO:0005886">
    <property type="term" value="C:plasma membrane"/>
    <property type="evidence" value="ECO:0007669"/>
    <property type="project" value="UniProtKB-SubCell"/>
</dbReference>
<evidence type="ECO:0000256" key="19">
    <source>
        <dbReference type="HAMAP-Rule" id="MF_00719"/>
    </source>
</evidence>
<dbReference type="Pfam" id="PF02654">
    <property type="entry name" value="CobS"/>
    <property type="match status" value="1"/>
</dbReference>
<dbReference type="EC" id="2.7.8.26" evidence="5 19"/>
<feature type="transmembrane region" description="Helical" evidence="19">
    <location>
        <begin position="178"/>
        <end position="196"/>
    </location>
</feature>
<evidence type="ECO:0000256" key="8">
    <source>
        <dbReference type="ARBA" id="ARBA00022573"/>
    </source>
</evidence>
<evidence type="ECO:0000256" key="11">
    <source>
        <dbReference type="ARBA" id="ARBA00022842"/>
    </source>
</evidence>
<protein>
    <recommendedName>
        <fullName evidence="6 19">Adenosylcobinamide-GDP ribazoletransferase</fullName>
        <ecNumber evidence="5 19">2.7.8.26</ecNumber>
    </recommendedName>
    <alternativeName>
        <fullName evidence="16 19">Cobalamin synthase</fullName>
    </alternativeName>
    <alternativeName>
        <fullName evidence="15 19">Cobalamin-5'-phosphate synthase</fullName>
    </alternativeName>
</protein>
<evidence type="ECO:0000256" key="16">
    <source>
        <dbReference type="ARBA" id="ARBA00032853"/>
    </source>
</evidence>
<feature type="transmembrane region" description="Helical" evidence="19">
    <location>
        <begin position="31"/>
        <end position="50"/>
    </location>
</feature>
<feature type="transmembrane region" description="Helical" evidence="19">
    <location>
        <begin position="232"/>
        <end position="253"/>
    </location>
</feature>
<comment type="pathway">
    <text evidence="3 19">Cofactor biosynthesis; adenosylcobalamin biosynthesis; adenosylcobalamin from cob(II)yrinate a,c-diamide: step 7/7.</text>
</comment>
<comment type="function">
    <text evidence="14 19">Joins adenosylcobinamide-GDP and alpha-ribazole to generate adenosylcobalamin (Ado-cobalamin). Also synthesizes adenosylcobalamin 5'-phosphate from adenosylcobinamide-GDP and alpha-ribazole 5'-phosphate.</text>
</comment>
<evidence type="ECO:0000313" key="21">
    <source>
        <dbReference type="Proteomes" id="UP000049472"/>
    </source>
</evidence>
<proteinExistence type="inferred from homology"/>
<evidence type="ECO:0000256" key="4">
    <source>
        <dbReference type="ARBA" id="ARBA00010561"/>
    </source>
</evidence>
<evidence type="ECO:0000256" key="10">
    <source>
        <dbReference type="ARBA" id="ARBA00022692"/>
    </source>
</evidence>
<keyword evidence="13 19" id="KW-0472">Membrane</keyword>
<comment type="similarity">
    <text evidence="4 19">Belongs to the CobS family.</text>
</comment>
<evidence type="ECO:0000256" key="17">
    <source>
        <dbReference type="ARBA" id="ARBA00048623"/>
    </source>
</evidence>
<keyword evidence="21" id="KW-1185">Reference proteome</keyword>
<evidence type="ECO:0000256" key="14">
    <source>
        <dbReference type="ARBA" id="ARBA00025228"/>
    </source>
</evidence>
<sequence length="254" mass="28065">MKLIRSCIVSFSMYSKIPMPQFKWNDDDMKYMLVFFPWIGAVIGLLLMLWRDIYSHFGVADICYVCIGALIPIAVTGGFHIDGFMDTMDAFHSYKPREEKLAILKDSHIGAFAVIMFAAYGLLFMGAFSQIMDDKAFIVFGAGFFIARCLSGIAVVSFKSAKSDGLLFMFADTAHRTIVRAALYIQLALCMAVLLIVSLPYAVAMIIAAALSFWYYYVKTKKELGGITGDTAGYFLCICECAMAVALGGVSFII</sequence>
<organism evidence="20 21">
    <name type="scientific">Agathobacter rectalis</name>
    <dbReference type="NCBI Taxonomy" id="39491"/>
    <lineage>
        <taxon>Bacteria</taxon>
        <taxon>Bacillati</taxon>
        <taxon>Bacillota</taxon>
        <taxon>Clostridia</taxon>
        <taxon>Lachnospirales</taxon>
        <taxon>Lachnospiraceae</taxon>
        <taxon>Agathobacter</taxon>
    </lineage>
</organism>
<keyword evidence="12 19" id="KW-1133">Transmembrane helix</keyword>
<dbReference type="AlphaFoldDB" id="A0A0M6WMD2"/>
<evidence type="ECO:0000256" key="13">
    <source>
        <dbReference type="ARBA" id="ARBA00023136"/>
    </source>
</evidence>
<evidence type="ECO:0000256" key="9">
    <source>
        <dbReference type="ARBA" id="ARBA00022679"/>
    </source>
</evidence>
<comment type="catalytic activity">
    <reaction evidence="17 19">
        <text>alpha-ribazole + adenosylcob(III)inamide-GDP = adenosylcob(III)alamin + GMP + H(+)</text>
        <dbReference type="Rhea" id="RHEA:16049"/>
        <dbReference type="ChEBI" id="CHEBI:10329"/>
        <dbReference type="ChEBI" id="CHEBI:15378"/>
        <dbReference type="ChEBI" id="CHEBI:18408"/>
        <dbReference type="ChEBI" id="CHEBI:58115"/>
        <dbReference type="ChEBI" id="CHEBI:60487"/>
        <dbReference type="EC" id="2.7.8.26"/>
    </reaction>
</comment>
<keyword evidence="9 19" id="KW-0808">Transferase</keyword>
<evidence type="ECO:0000256" key="12">
    <source>
        <dbReference type="ARBA" id="ARBA00022989"/>
    </source>
</evidence>
<comment type="subcellular location">
    <subcellularLocation>
        <location evidence="2 19">Cell membrane</location>
        <topology evidence="2 19">Multi-pass membrane protein</topology>
    </subcellularLocation>
</comment>
<evidence type="ECO:0000256" key="6">
    <source>
        <dbReference type="ARBA" id="ARBA00015850"/>
    </source>
</evidence>
<dbReference type="EMBL" id="CVRQ01000018">
    <property type="protein sequence ID" value="CRL37190.1"/>
    <property type="molecule type" value="Genomic_DNA"/>
</dbReference>
<evidence type="ECO:0000313" key="20">
    <source>
        <dbReference type="EMBL" id="CRL37190.1"/>
    </source>
</evidence>
<reference evidence="21" key="1">
    <citation type="submission" date="2015-05" db="EMBL/GenBank/DDBJ databases">
        <authorList>
            <consortium name="Pathogen Informatics"/>
        </authorList>
    </citation>
    <scope>NUCLEOTIDE SEQUENCE [LARGE SCALE GENOMIC DNA]</scope>
    <source>
        <strain evidence="21">T1-815</strain>
    </source>
</reference>
<dbReference type="GO" id="GO:0051073">
    <property type="term" value="F:adenosylcobinamide-GDP ribazoletransferase activity"/>
    <property type="evidence" value="ECO:0007669"/>
    <property type="project" value="UniProtKB-UniRule"/>
</dbReference>
<keyword evidence="8 19" id="KW-0169">Cobalamin biosynthesis</keyword>
<feature type="transmembrane region" description="Helical" evidence="19">
    <location>
        <begin position="62"/>
        <end position="81"/>
    </location>
</feature>
<evidence type="ECO:0000256" key="18">
    <source>
        <dbReference type="ARBA" id="ARBA00049504"/>
    </source>
</evidence>
<evidence type="ECO:0000256" key="5">
    <source>
        <dbReference type="ARBA" id="ARBA00013200"/>
    </source>
</evidence>
<dbReference type="GO" id="GO:0009236">
    <property type="term" value="P:cobalamin biosynthetic process"/>
    <property type="evidence" value="ECO:0007669"/>
    <property type="project" value="UniProtKB-UniRule"/>
</dbReference>
<evidence type="ECO:0000256" key="2">
    <source>
        <dbReference type="ARBA" id="ARBA00004651"/>
    </source>
</evidence>
<keyword evidence="7 19" id="KW-1003">Cell membrane</keyword>
<keyword evidence="11 19" id="KW-0460">Magnesium</keyword>
<name>A0A0M6WMD2_9FIRM</name>
<comment type="catalytic activity">
    <reaction evidence="18 19">
        <text>alpha-ribazole 5'-phosphate + adenosylcob(III)inamide-GDP = adenosylcob(III)alamin 5'-phosphate + GMP + H(+)</text>
        <dbReference type="Rhea" id="RHEA:23560"/>
        <dbReference type="ChEBI" id="CHEBI:15378"/>
        <dbReference type="ChEBI" id="CHEBI:57918"/>
        <dbReference type="ChEBI" id="CHEBI:58115"/>
        <dbReference type="ChEBI" id="CHEBI:60487"/>
        <dbReference type="ChEBI" id="CHEBI:60493"/>
        <dbReference type="EC" id="2.7.8.26"/>
    </reaction>
</comment>
<accession>A0A0M6WMD2</accession>
<keyword evidence="10 19" id="KW-0812">Transmembrane</keyword>
<dbReference type="GO" id="GO:0008818">
    <property type="term" value="F:cobalamin 5'-phosphate synthase activity"/>
    <property type="evidence" value="ECO:0007669"/>
    <property type="project" value="UniProtKB-UniRule"/>
</dbReference>
<evidence type="ECO:0000256" key="7">
    <source>
        <dbReference type="ARBA" id="ARBA00022475"/>
    </source>
</evidence>
<evidence type="ECO:0000256" key="3">
    <source>
        <dbReference type="ARBA" id="ARBA00004663"/>
    </source>
</evidence>
<dbReference type="InterPro" id="IPR003805">
    <property type="entry name" value="CobS"/>
</dbReference>
<dbReference type="UniPathway" id="UPA00148">
    <property type="reaction ID" value="UER00238"/>
</dbReference>
<gene>
    <name evidence="19" type="primary">cobS</name>
    <name evidence="20" type="ORF">T1815_15311</name>
</gene>
<dbReference type="PANTHER" id="PTHR34148">
    <property type="entry name" value="ADENOSYLCOBINAMIDE-GDP RIBAZOLETRANSFERASE"/>
    <property type="match status" value="1"/>
</dbReference>
<dbReference type="Proteomes" id="UP000049472">
    <property type="component" value="Unassembled WGS sequence"/>
</dbReference>
<evidence type="ECO:0000256" key="1">
    <source>
        <dbReference type="ARBA" id="ARBA00001946"/>
    </source>
</evidence>
<dbReference type="HAMAP" id="MF_00719">
    <property type="entry name" value="CobS"/>
    <property type="match status" value="1"/>
</dbReference>
<dbReference type="PANTHER" id="PTHR34148:SF1">
    <property type="entry name" value="ADENOSYLCOBINAMIDE-GDP RIBAZOLETRANSFERASE"/>
    <property type="match status" value="1"/>
</dbReference>
<feature type="transmembrane region" description="Helical" evidence="19">
    <location>
        <begin position="109"/>
        <end position="129"/>
    </location>
</feature>
<feature type="transmembrane region" description="Helical" evidence="19">
    <location>
        <begin position="136"/>
        <end position="158"/>
    </location>
</feature>
<feature type="transmembrane region" description="Helical" evidence="19">
    <location>
        <begin position="201"/>
        <end position="217"/>
    </location>
</feature>
<evidence type="ECO:0000256" key="15">
    <source>
        <dbReference type="ARBA" id="ARBA00032605"/>
    </source>
</evidence>
<comment type="cofactor">
    <cofactor evidence="1 19">
        <name>Mg(2+)</name>
        <dbReference type="ChEBI" id="CHEBI:18420"/>
    </cofactor>
</comment>